<evidence type="ECO:0000313" key="2">
    <source>
        <dbReference type="EMBL" id="SVB98537.1"/>
    </source>
</evidence>
<accession>A0A382IH35</accession>
<feature type="region of interest" description="Disordered" evidence="1">
    <location>
        <begin position="1"/>
        <end position="28"/>
    </location>
</feature>
<dbReference type="EMBL" id="UINC01067144">
    <property type="protein sequence ID" value="SVB98537.1"/>
    <property type="molecule type" value="Genomic_DNA"/>
</dbReference>
<reference evidence="2" key="1">
    <citation type="submission" date="2018-05" db="EMBL/GenBank/DDBJ databases">
        <authorList>
            <person name="Lanie J.A."/>
            <person name="Ng W.-L."/>
            <person name="Kazmierczak K.M."/>
            <person name="Andrzejewski T.M."/>
            <person name="Davidsen T.M."/>
            <person name="Wayne K.J."/>
            <person name="Tettelin H."/>
            <person name="Glass J.I."/>
            <person name="Rusch D."/>
            <person name="Podicherti R."/>
            <person name="Tsui H.-C.T."/>
            <person name="Winkler M.E."/>
        </authorList>
    </citation>
    <scope>NUCLEOTIDE SEQUENCE</scope>
</reference>
<name>A0A382IH35_9ZZZZ</name>
<organism evidence="2">
    <name type="scientific">marine metagenome</name>
    <dbReference type="NCBI Taxonomy" id="408172"/>
    <lineage>
        <taxon>unclassified sequences</taxon>
        <taxon>metagenomes</taxon>
        <taxon>ecological metagenomes</taxon>
    </lineage>
</organism>
<dbReference type="AlphaFoldDB" id="A0A382IH35"/>
<proteinExistence type="predicted"/>
<sequence>MTAGREKLKAIAPNTKATDNNEKATGNPKKIITISAGNIHSA</sequence>
<evidence type="ECO:0000256" key="1">
    <source>
        <dbReference type="SAM" id="MobiDB-lite"/>
    </source>
</evidence>
<protein>
    <submittedName>
        <fullName evidence="2">Uncharacterized protein</fullName>
    </submittedName>
</protein>
<gene>
    <name evidence="2" type="ORF">METZ01_LOCUS251391</name>
</gene>
<feature type="non-terminal residue" evidence="2">
    <location>
        <position position="42"/>
    </location>
</feature>